<evidence type="ECO:0000313" key="1">
    <source>
        <dbReference type="EMBL" id="CAG8577623.1"/>
    </source>
</evidence>
<name>A0ACA9MCQ0_9GLOM</name>
<comment type="caution">
    <text evidence="1">The sequence shown here is derived from an EMBL/GenBank/DDBJ whole genome shotgun (WGS) entry which is preliminary data.</text>
</comment>
<keyword evidence="2" id="KW-1185">Reference proteome</keyword>
<accession>A0ACA9MCQ0</accession>
<sequence length="340" mass="38643">MLTCDPANVCSDDLEVYIADELELDFPWAEEPSFESSYSTESENSHHDSSEDVGLDTIAQDLSCFALDDSDGGGRDEEDRVDPREIERPRAPLFNGNTDIGEEDDEEDFGERESSRPDIWMDNVPYIDDAEFEMMVCGGKDEGRCLVIIVWEVRLGRKADILLEDLDQPSNQHHPSGKETITSLKRSNGDDVVMADDPLDLEALLQKVAYGRYNVEILFIPFRKEWKDAYERISKQSSRLFYNPQVLLDIDSSTFKPHSGNDVLEKSTRKRGKRKEGLRVRLLSNSLQNRALEEGHKTYPPSFLTSPANTVRAVEKVHTARPVSGHELKILESLYDLDRL</sequence>
<dbReference type="Proteomes" id="UP000789525">
    <property type="component" value="Unassembled WGS sequence"/>
</dbReference>
<gene>
    <name evidence="1" type="ORF">ACOLOM_LOCUS5849</name>
</gene>
<proteinExistence type="predicted"/>
<evidence type="ECO:0000313" key="2">
    <source>
        <dbReference type="Proteomes" id="UP000789525"/>
    </source>
</evidence>
<reference evidence="1" key="1">
    <citation type="submission" date="2021-06" db="EMBL/GenBank/DDBJ databases">
        <authorList>
            <person name="Kallberg Y."/>
            <person name="Tangrot J."/>
            <person name="Rosling A."/>
        </authorList>
    </citation>
    <scope>NUCLEOTIDE SEQUENCE</scope>
    <source>
        <strain evidence="1">CL356</strain>
    </source>
</reference>
<organism evidence="1 2">
    <name type="scientific">Acaulospora colombiana</name>
    <dbReference type="NCBI Taxonomy" id="27376"/>
    <lineage>
        <taxon>Eukaryota</taxon>
        <taxon>Fungi</taxon>
        <taxon>Fungi incertae sedis</taxon>
        <taxon>Mucoromycota</taxon>
        <taxon>Glomeromycotina</taxon>
        <taxon>Glomeromycetes</taxon>
        <taxon>Diversisporales</taxon>
        <taxon>Acaulosporaceae</taxon>
        <taxon>Acaulospora</taxon>
    </lineage>
</organism>
<dbReference type="EMBL" id="CAJVPT010011209">
    <property type="protein sequence ID" value="CAG8577623.1"/>
    <property type="molecule type" value="Genomic_DNA"/>
</dbReference>
<protein>
    <submittedName>
        <fullName evidence="1">9896_t:CDS:1</fullName>
    </submittedName>
</protein>